<comment type="similarity">
    <text evidence="1 2">Belongs to the OprB family.</text>
</comment>
<dbReference type="InterPro" id="IPR007049">
    <property type="entry name" value="Carb-sel_porin_OprB"/>
</dbReference>
<dbReference type="Proteomes" id="UP000029264">
    <property type="component" value="Unassembled WGS sequence"/>
</dbReference>
<dbReference type="RefSeq" id="WP_037442180.1">
    <property type="nucleotide sequence ID" value="NZ_JPEO01000005.1"/>
</dbReference>
<sequence length="431" mass="47912">MNYKKSLSVAGILWLGSSLFAANAEEFNADNYLTGDLGGVRSQLHDKGVDLQLMYIFETGTNLKGGQSEHEYSYADQTIFGVDTDLQKLFDWQGASFHAQFVNRGGQSQNLATKAETGQLLQSLEVYGRGRTTRISAFYYEQKLFDDKLNIKLGRMGFSSQFASFRCEMAYLGGCSSQPGNFNSTIYNFPIAPWAAVVNYQFNDEWYLRTGAIQMNPSWLTHGQRLNFLNASGTEGVTLPVELGWTPKINNLPGIYKLGFWHDNVGGDDLYFNQNGAALALNGGDAKRNNSRNGAYFLVDQQLTSEDGSEQGLSLFSMGTLNDRDMTTVDRSLIVGLSYKGLFDGRDDDNLGLTAHYLHVSQRLADGERLQLQNGQLVNLQNDEWGITTYYTMQVTPYFKLHPELQFLGNPGGTSANADVWAAVIRGDLTF</sequence>
<reference evidence="3 4" key="1">
    <citation type="submission" date="2014-06" db="EMBL/GenBank/DDBJ databases">
        <title>Shewanella sp. YQH10.</title>
        <authorList>
            <person name="Liu Y."/>
            <person name="Zeng R."/>
        </authorList>
    </citation>
    <scope>NUCLEOTIDE SEQUENCE [LARGE SCALE GENOMIC DNA]</scope>
    <source>
        <strain evidence="3 4">YQH10</strain>
    </source>
</reference>
<dbReference type="GO" id="GO:0016020">
    <property type="term" value="C:membrane"/>
    <property type="evidence" value="ECO:0007669"/>
    <property type="project" value="InterPro"/>
</dbReference>
<dbReference type="GO" id="GO:0008643">
    <property type="term" value="P:carbohydrate transport"/>
    <property type="evidence" value="ECO:0007669"/>
    <property type="project" value="InterPro"/>
</dbReference>
<evidence type="ECO:0000256" key="2">
    <source>
        <dbReference type="RuleBase" id="RU363072"/>
    </source>
</evidence>
<dbReference type="PANTHER" id="PTHR37944">
    <property type="entry name" value="PORIN B"/>
    <property type="match status" value="1"/>
</dbReference>
<dbReference type="Gene3D" id="2.40.160.180">
    <property type="entry name" value="Carbohydrate-selective porin OprB"/>
    <property type="match status" value="1"/>
</dbReference>
<feature type="chain" id="PRO_5007227516" evidence="2">
    <location>
        <begin position="22"/>
        <end position="431"/>
    </location>
</feature>
<proteinExistence type="inferred from homology"/>
<dbReference type="STRING" id="1515746.HR45_09425"/>
<feature type="signal peptide" evidence="2">
    <location>
        <begin position="1"/>
        <end position="21"/>
    </location>
</feature>
<dbReference type="AlphaFoldDB" id="A0A094LR23"/>
<dbReference type="Pfam" id="PF04966">
    <property type="entry name" value="OprB"/>
    <property type="match status" value="1"/>
</dbReference>
<dbReference type="EMBL" id="JPEO01000005">
    <property type="protein sequence ID" value="KFZ37633.1"/>
    <property type="molecule type" value="Genomic_DNA"/>
</dbReference>
<evidence type="ECO:0000256" key="1">
    <source>
        <dbReference type="ARBA" id="ARBA00008769"/>
    </source>
</evidence>
<evidence type="ECO:0000313" key="3">
    <source>
        <dbReference type="EMBL" id="KFZ37633.1"/>
    </source>
</evidence>
<dbReference type="GO" id="GO:0015288">
    <property type="term" value="F:porin activity"/>
    <property type="evidence" value="ECO:0007669"/>
    <property type="project" value="InterPro"/>
</dbReference>
<organism evidence="3 4">
    <name type="scientific">Shewanella mangrovi</name>
    <dbReference type="NCBI Taxonomy" id="1515746"/>
    <lineage>
        <taxon>Bacteria</taxon>
        <taxon>Pseudomonadati</taxon>
        <taxon>Pseudomonadota</taxon>
        <taxon>Gammaproteobacteria</taxon>
        <taxon>Alteromonadales</taxon>
        <taxon>Shewanellaceae</taxon>
        <taxon>Shewanella</taxon>
    </lineage>
</organism>
<name>A0A094LR23_9GAMM</name>
<dbReference type="PANTHER" id="PTHR37944:SF1">
    <property type="entry name" value="PORIN B"/>
    <property type="match status" value="1"/>
</dbReference>
<keyword evidence="4" id="KW-1185">Reference proteome</keyword>
<dbReference type="InterPro" id="IPR038673">
    <property type="entry name" value="OprB_sf"/>
</dbReference>
<dbReference type="eggNOG" id="COG3659">
    <property type="taxonomic scope" value="Bacteria"/>
</dbReference>
<evidence type="ECO:0000313" key="4">
    <source>
        <dbReference type="Proteomes" id="UP000029264"/>
    </source>
</evidence>
<protein>
    <submittedName>
        <fullName evidence="3">Uncharacterized protein</fullName>
    </submittedName>
</protein>
<accession>A0A094LR23</accession>
<dbReference type="OrthoDB" id="177316at2"/>
<comment type="caution">
    <text evidence="3">The sequence shown here is derived from an EMBL/GenBank/DDBJ whole genome shotgun (WGS) entry which is preliminary data.</text>
</comment>
<keyword evidence="2" id="KW-0732">Signal</keyword>
<dbReference type="InterPro" id="IPR052932">
    <property type="entry name" value="OprB_Porin"/>
</dbReference>
<gene>
    <name evidence="3" type="ORF">HR45_09425</name>
</gene>